<keyword evidence="2" id="KW-0812">Transmembrane</keyword>
<feature type="region of interest" description="Disordered" evidence="1">
    <location>
        <begin position="149"/>
        <end position="174"/>
    </location>
</feature>
<organism evidence="3">
    <name type="scientific">marine metagenome</name>
    <dbReference type="NCBI Taxonomy" id="408172"/>
    <lineage>
        <taxon>unclassified sequences</taxon>
        <taxon>metagenomes</taxon>
        <taxon>ecological metagenomes</taxon>
    </lineage>
</organism>
<dbReference type="Pfam" id="PF13103">
    <property type="entry name" value="TonB_2"/>
    <property type="match status" value="1"/>
</dbReference>
<dbReference type="AlphaFoldDB" id="A0A382CP51"/>
<feature type="transmembrane region" description="Helical" evidence="2">
    <location>
        <begin position="20"/>
        <end position="36"/>
    </location>
</feature>
<dbReference type="Gene3D" id="3.30.1150.10">
    <property type="match status" value="1"/>
</dbReference>
<name>A0A382CP51_9ZZZZ</name>
<proteinExistence type="predicted"/>
<evidence type="ECO:0008006" key="4">
    <source>
        <dbReference type="Google" id="ProtNLM"/>
    </source>
</evidence>
<reference evidence="3" key="1">
    <citation type="submission" date="2018-05" db="EMBL/GenBank/DDBJ databases">
        <authorList>
            <person name="Lanie J.A."/>
            <person name="Ng W.-L."/>
            <person name="Kazmierczak K.M."/>
            <person name="Andrzejewski T.M."/>
            <person name="Davidsen T.M."/>
            <person name="Wayne K.J."/>
            <person name="Tettelin H."/>
            <person name="Glass J.I."/>
            <person name="Rusch D."/>
            <person name="Podicherti R."/>
            <person name="Tsui H.-C.T."/>
            <person name="Winkler M.E."/>
        </authorList>
    </citation>
    <scope>NUCLEOTIDE SEQUENCE</scope>
</reference>
<accession>A0A382CP51</accession>
<dbReference type="EMBL" id="UINC01035461">
    <property type="protein sequence ID" value="SVB27900.1"/>
    <property type="molecule type" value="Genomic_DNA"/>
</dbReference>
<keyword evidence="2" id="KW-0472">Membrane</keyword>
<sequence length="329" mass="36331">MPRDRRNRYGEERITLRQTLVIAVVLHLMLGGILQWKPDLLWSDPVVSQPESRPIEFRFVDTPALEAEETPDTEVMSDVDRVAADMSERDAAEDPFSEGNTAQEVLRSEAEAFVQPVPENLQPVVPAESVTEAKSDDIPVAEDRAIKDVVSPPEPTVTSPQPLATSAPSLPPPTRDSLRNSMLRGMQQYVEPEVFANSDGGVDGSQGLVSFDTKGYDLGAYITQVLRIIERNWKNNIPPAARWRGQEGVVFVSMSIVRDEETGTERAVINVARSWSSGKPAFDQSALLALQISSPLPPLPAFFPYDQLDGQLGFLYNLDASEVTFPSQR</sequence>
<protein>
    <recommendedName>
        <fullName evidence="4">TonB C-terminal domain-containing protein</fullName>
    </recommendedName>
</protein>
<evidence type="ECO:0000256" key="1">
    <source>
        <dbReference type="SAM" id="MobiDB-lite"/>
    </source>
</evidence>
<feature type="compositionally biased region" description="Low complexity" evidence="1">
    <location>
        <begin position="156"/>
        <end position="168"/>
    </location>
</feature>
<evidence type="ECO:0000256" key="2">
    <source>
        <dbReference type="SAM" id="Phobius"/>
    </source>
</evidence>
<dbReference type="SUPFAM" id="SSF74653">
    <property type="entry name" value="TolA/TonB C-terminal domain"/>
    <property type="match status" value="1"/>
</dbReference>
<keyword evidence="2" id="KW-1133">Transmembrane helix</keyword>
<evidence type="ECO:0000313" key="3">
    <source>
        <dbReference type="EMBL" id="SVB27900.1"/>
    </source>
</evidence>
<gene>
    <name evidence="3" type="ORF">METZ01_LOCUS180754</name>
</gene>